<feature type="chain" id="PRO_5034118817" evidence="4">
    <location>
        <begin position="24"/>
        <end position="377"/>
    </location>
</feature>
<evidence type="ECO:0000313" key="7">
    <source>
        <dbReference type="EMBL" id="CAB4252327.1"/>
    </source>
</evidence>
<dbReference type="GO" id="GO:0016579">
    <property type="term" value="P:protein deubiquitination"/>
    <property type="evidence" value="ECO:0007669"/>
    <property type="project" value="TreeGrafter"/>
</dbReference>
<dbReference type="AlphaFoldDB" id="A0A8H2VBS2"/>
<dbReference type="RefSeq" id="XP_041404365.1">
    <property type="nucleotide sequence ID" value="XM_041548431.1"/>
</dbReference>
<dbReference type="Proteomes" id="UP000644660">
    <property type="component" value="Unassembled WGS sequence"/>
</dbReference>
<comment type="caution">
    <text evidence="7">The sequence shown here is derived from an EMBL/GenBank/DDBJ whole genome shotgun (WGS) entry which is preliminary data.</text>
</comment>
<dbReference type="PROSITE" id="PS50177">
    <property type="entry name" value="NTF2_DOMAIN"/>
    <property type="match status" value="1"/>
</dbReference>
<dbReference type="PANTHER" id="PTHR10693:SF20">
    <property type="entry name" value="AT27578P"/>
    <property type="match status" value="1"/>
</dbReference>
<evidence type="ECO:0000256" key="1">
    <source>
        <dbReference type="ARBA" id="ARBA00022884"/>
    </source>
</evidence>
<reference evidence="7 8" key="1">
    <citation type="submission" date="2020-05" db="EMBL/GenBank/DDBJ databases">
        <authorList>
            <person name="Casaregola S."/>
            <person name="Devillers H."/>
            <person name="Grondin C."/>
        </authorList>
    </citation>
    <scope>NUCLEOTIDE SEQUENCE [LARGE SCALE GENOMIC DNA]</scope>
    <source>
        <strain evidence="7 8">CLIB 1767</strain>
    </source>
</reference>
<keyword evidence="8" id="KW-1185">Reference proteome</keyword>
<dbReference type="GO" id="GO:0005829">
    <property type="term" value="C:cytosol"/>
    <property type="evidence" value="ECO:0007669"/>
    <property type="project" value="TreeGrafter"/>
</dbReference>
<dbReference type="GO" id="GO:0003729">
    <property type="term" value="F:mRNA binding"/>
    <property type="evidence" value="ECO:0007669"/>
    <property type="project" value="TreeGrafter"/>
</dbReference>
<proteinExistence type="predicted"/>
<evidence type="ECO:0000259" key="5">
    <source>
        <dbReference type="PROSITE" id="PS50102"/>
    </source>
</evidence>
<keyword evidence="7" id="KW-0378">Hydrolase</keyword>
<evidence type="ECO:0000256" key="2">
    <source>
        <dbReference type="PROSITE-ProRule" id="PRU00176"/>
    </source>
</evidence>
<sequence length="377" mass="43723">MTKVTLKVIGLGFVFMYYEALNADPTKVSQFYSDSSDVVFVDVAKLDDQEHETYPVVKLHGKNAIKEFFESTKIQLSTTKLKIKTFDSQNVSGIFSSSSTILLSLTGEVMWKNTNVYNFTQNFLLSTTEDDKQVYEISNSVFRITTEITHKSFVNTRTNRKTNNLQARSKSKNDHYNNNSTSFTPEDRIYQNKYNNWNANNSGVIDNGNMGLFPQQIMSDYYQYQNVMPQQYGYYNSNSNMNNNTYNRYSGKKYNSNNNSNYERNGSRNASNDSTHNNYHKKNSNNYSVFVKNTRDLTEEQIRNSLENEFGTIVKITTGENYTVIDFDNENSQSNCLSKAKMNIDEEEVVFEKRQNQRRQSSNNAQDYQRNENFLST</sequence>
<evidence type="ECO:0000313" key="8">
    <source>
        <dbReference type="Proteomes" id="UP000644660"/>
    </source>
</evidence>
<dbReference type="PANTHER" id="PTHR10693">
    <property type="entry name" value="RAS GTPASE-ACTIVATING PROTEIN-BINDING PROTEIN"/>
    <property type="match status" value="1"/>
</dbReference>
<feature type="domain" description="RRM" evidence="5">
    <location>
        <begin position="287"/>
        <end position="367"/>
    </location>
</feature>
<keyword evidence="4" id="KW-0732">Signal</keyword>
<organism evidence="7 8">
    <name type="scientific">Maudiozyma barnettii</name>
    <dbReference type="NCBI Taxonomy" id="61262"/>
    <lineage>
        <taxon>Eukaryota</taxon>
        <taxon>Fungi</taxon>
        <taxon>Dikarya</taxon>
        <taxon>Ascomycota</taxon>
        <taxon>Saccharomycotina</taxon>
        <taxon>Saccharomycetes</taxon>
        <taxon>Saccharomycetales</taxon>
        <taxon>Saccharomycetaceae</taxon>
        <taxon>Maudiozyma</taxon>
    </lineage>
</organism>
<evidence type="ECO:0000256" key="4">
    <source>
        <dbReference type="SAM" id="SignalP"/>
    </source>
</evidence>
<dbReference type="InterPro" id="IPR018222">
    <property type="entry name" value="Nuclear_transport_factor_2_euk"/>
</dbReference>
<accession>A0A8H2VBS2</accession>
<dbReference type="Gene3D" id="3.10.450.50">
    <property type="match status" value="1"/>
</dbReference>
<dbReference type="SUPFAM" id="SSF54427">
    <property type="entry name" value="NTF2-like"/>
    <property type="match status" value="1"/>
</dbReference>
<dbReference type="InterPro" id="IPR032710">
    <property type="entry name" value="NTF2-like_dom_sf"/>
</dbReference>
<dbReference type="InterPro" id="IPR002075">
    <property type="entry name" value="NTF2_dom"/>
</dbReference>
<feature type="compositionally biased region" description="Polar residues" evidence="3">
    <location>
        <begin position="157"/>
        <end position="168"/>
    </location>
</feature>
<dbReference type="Pfam" id="PF02136">
    <property type="entry name" value="NTF2"/>
    <property type="match status" value="1"/>
</dbReference>
<feature type="domain" description="NTF2" evidence="6">
    <location>
        <begin position="9"/>
        <end position="144"/>
    </location>
</feature>
<feature type="region of interest" description="Disordered" evidence="3">
    <location>
        <begin position="157"/>
        <end position="185"/>
    </location>
</feature>
<feature type="compositionally biased region" description="Low complexity" evidence="3">
    <location>
        <begin position="243"/>
        <end position="269"/>
    </location>
</feature>
<evidence type="ECO:0000256" key="3">
    <source>
        <dbReference type="SAM" id="MobiDB-lite"/>
    </source>
</evidence>
<feature type="compositionally biased region" description="Polar residues" evidence="3">
    <location>
        <begin position="365"/>
        <end position="377"/>
    </location>
</feature>
<dbReference type="GO" id="GO:0034517">
    <property type="term" value="P:ribophagy"/>
    <property type="evidence" value="ECO:0007669"/>
    <property type="project" value="TreeGrafter"/>
</dbReference>
<dbReference type="OrthoDB" id="25274at2759"/>
<keyword evidence="7" id="KW-0645">Protease</keyword>
<keyword evidence="1 2" id="KW-0694">RNA-binding</keyword>
<evidence type="ECO:0000259" key="6">
    <source>
        <dbReference type="PROSITE" id="PS50177"/>
    </source>
</evidence>
<protein>
    <submittedName>
        <fullName evidence="7">Similar to Saccharomyces cerevisiae YNR051C BRE5 Ubiquitin protease cofactor</fullName>
    </submittedName>
</protein>
<feature type="signal peptide" evidence="4">
    <location>
        <begin position="1"/>
        <end position="23"/>
    </location>
</feature>
<dbReference type="GO" id="GO:1990861">
    <property type="term" value="C:Ubp3-Bre5 deubiquitination complex"/>
    <property type="evidence" value="ECO:0007669"/>
    <property type="project" value="TreeGrafter"/>
</dbReference>
<feature type="region of interest" description="Disordered" evidence="3">
    <location>
        <begin position="353"/>
        <end position="377"/>
    </location>
</feature>
<dbReference type="GeneID" id="64855451"/>
<dbReference type="InterPro" id="IPR000504">
    <property type="entry name" value="RRM_dom"/>
</dbReference>
<dbReference type="EMBL" id="CAEFZW010000001">
    <property type="protein sequence ID" value="CAB4252327.1"/>
    <property type="molecule type" value="Genomic_DNA"/>
</dbReference>
<dbReference type="GO" id="GO:0006508">
    <property type="term" value="P:proteolysis"/>
    <property type="evidence" value="ECO:0007669"/>
    <property type="project" value="UniProtKB-KW"/>
</dbReference>
<gene>
    <name evidence="7" type="ORF">KABA2_01S11088</name>
</gene>
<dbReference type="InterPro" id="IPR039539">
    <property type="entry name" value="Ras_GTPase_bind_prot"/>
</dbReference>
<dbReference type="PROSITE" id="PS50102">
    <property type="entry name" value="RRM"/>
    <property type="match status" value="1"/>
</dbReference>
<name>A0A8H2VBS2_9SACH</name>
<dbReference type="GO" id="GO:1990904">
    <property type="term" value="C:ribonucleoprotein complex"/>
    <property type="evidence" value="ECO:0007669"/>
    <property type="project" value="TreeGrafter"/>
</dbReference>
<dbReference type="GO" id="GO:0008233">
    <property type="term" value="F:peptidase activity"/>
    <property type="evidence" value="ECO:0007669"/>
    <property type="project" value="UniProtKB-KW"/>
</dbReference>
<feature type="region of interest" description="Disordered" evidence="3">
    <location>
        <begin position="243"/>
        <end position="287"/>
    </location>
</feature>